<evidence type="ECO:0000256" key="10">
    <source>
        <dbReference type="SAM" id="Coils"/>
    </source>
</evidence>
<dbReference type="PANTHER" id="PTHR43077:SF10">
    <property type="entry name" value="TRANSPORT PERMEASE PROTEIN"/>
    <property type="match status" value="1"/>
</dbReference>
<feature type="region of interest" description="Disordered" evidence="11">
    <location>
        <begin position="465"/>
        <end position="489"/>
    </location>
</feature>
<keyword evidence="14" id="KW-1185">Reference proteome</keyword>
<keyword evidence="7" id="KW-0843">Virulence</keyword>
<evidence type="ECO:0000256" key="5">
    <source>
        <dbReference type="ARBA" id="ARBA00022692"/>
    </source>
</evidence>
<reference evidence="13 14" key="1">
    <citation type="submission" date="2021-01" db="EMBL/GenBank/DDBJ databases">
        <title>Genomic Encyclopedia of Type Strains, Phase IV (KMG-IV): sequencing the most valuable type-strain genomes for metagenomic binning, comparative biology and taxonomic classification.</title>
        <authorList>
            <person name="Goeker M."/>
        </authorList>
    </citation>
    <scope>NUCLEOTIDE SEQUENCE [LARGE SCALE GENOMIC DNA]</scope>
    <source>
        <strain evidence="13 14">DSM 27382</strain>
    </source>
</reference>
<dbReference type="InterPro" id="IPR051328">
    <property type="entry name" value="T7SS_ABC-Transporter"/>
</dbReference>
<accession>A0ABS2PSP6</accession>
<keyword evidence="8 12" id="KW-0472">Membrane</keyword>
<feature type="region of interest" description="Disordered" evidence="11">
    <location>
        <begin position="539"/>
        <end position="568"/>
    </location>
</feature>
<evidence type="ECO:0000256" key="1">
    <source>
        <dbReference type="ARBA" id="ARBA00004651"/>
    </source>
</evidence>
<evidence type="ECO:0000256" key="6">
    <source>
        <dbReference type="ARBA" id="ARBA00022989"/>
    </source>
</evidence>
<comment type="subcellular location">
    <subcellularLocation>
        <location evidence="1">Cell membrane</location>
        <topology evidence="1">Multi-pass membrane protein</topology>
    </subcellularLocation>
</comment>
<name>A0ABS2PSP6_9STRE</name>
<comment type="similarity">
    <text evidence="2">Belongs to the EsaA family.</text>
</comment>
<evidence type="ECO:0000256" key="11">
    <source>
        <dbReference type="SAM" id="MobiDB-lite"/>
    </source>
</evidence>
<evidence type="ECO:0000256" key="4">
    <source>
        <dbReference type="ARBA" id="ARBA00022475"/>
    </source>
</evidence>
<keyword evidence="4" id="KW-1003">Cell membrane</keyword>
<dbReference type="Proteomes" id="UP000697472">
    <property type="component" value="Unassembled WGS sequence"/>
</dbReference>
<feature type="transmembrane region" description="Helical" evidence="12">
    <location>
        <begin position="892"/>
        <end position="914"/>
    </location>
</feature>
<protein>
    <recommendedName>
        <fullName evidence="3">Type VII secretion system accessory factor EsaA</fullName>
    </recommendedName>
</protein>
<evidence type="ECO:0000313" key="14">
    <source>
        <dbReference type="Proteomes" id="UP000697472"/>
    </source>
</evidence>
<feature type="coiled-coil region" evidence="10">
    <location>
        <begin position="323"/>
        <end position="350"/>
    </location>
</feature>
<keyword evidence="5 12" id="KW-0812">Transmembrane</keyword>
<sequence>MERFKLSRPVKYIVSILLIVVMLAAVVGLNIAVQNTTSTKSAQTSQKETKLDVAIVNEDQSVESDGQSYNLGSSYIKTIERDETHNWSVVSRGTAEAGLKSGDYQLIIFIPSDFSKKVLDINNVNVEKTTVTYKVNASGNLQVENEANKLAKDVVSDLNAQLVDMYMASILSNLYTAQENVQAIANTQSTNIGNYKANLYDSALAFQDVFPSLVSSSNSSLEANNSLNETIASSLNLYQTLSSSQDSFRTSLESLISQRASNDITYTEFTSALMEMNQSVLSDELSSLISSMETEQTELSTKLGTVTTDTDGQVLTSGYEAYLAELDSQIATLEQNIADEQNKLQSQISAIDTYVEQEIANYYGTSLDSVTLADILDKDTSLTYSVSDYTSDLNNLMQSMIATLPSADLSAVTASMEATDVNQITAYTSQAQSYVTNNGKSFNSSLLTGLQTAYTTMKNKESDEAKYQAAQTASSSSSTSSPASLSISDPGSIVSSWELTVEGVTTNHAVSDSVPVDLSKGYSVKINYSYTTAVTNTTTTDASATTTTSSSSTSGTGTTTSTSHNTTGDVTLVTTVNGKSTTSTPSFDYNDYLTAVADYHSKAQAVIDAYNTVGKLIDTYYPTGTSSLTDKFLNQPAKTLLKDLLTDAITNNLSAYSSAVAADNKLTETLTSLKATKADLETQLASIKTNSEQLASQISSQLALVSSLQEKANSVSTAQASSDEAQKSSTADLSSLSDELQSLLSSTSSVEASSQATSTEASGVNDIFSNFNQQVQNAQSSGQALSTDAASLMNEFEAELNESGDFVSSFVKVLNNAYSNGVANEVLLDFLSNPVAETSSSVKATVNVYRPFTWILLLEVVTLFTAYIFATQNLVKKVKDKFKVDHFYNTDLLNVLILSFLSLIVGLVLGIVSADRLAIESEYQPSWVLLVVLFAFILVHGQYLFIKNFKAIGMGLALFMIISFVYLSNAIGTTASLTGFPQFLKTINPLSMLETKLSAYFDGTTASLAFIIITIIAIVFISVTNVFVTLTLPGRSATED</sequence>
<dbReference type="EMBL" id="JAFBEH010000027">
    <property type="protein sequence ID" value="MBM7643063.1"/>
    <property type="molecule type" value="Genomic_DNA"/>
</dbReference>
<evidence type="ECO:0000256" key="2">
    <source>
        <dbReference type="ARBA" id="ARBA00008338"/>
    </source>
</evidence>
<evidence type="ECO:0000256" key="12">
    <source>
        <dbReference type="SAM" id="Phobius"/>
    </source>
</evidence>
<dbReference type="PANTHER" id="PTHR43077">
    <property type="entry name" value="TRANSPORT PERMEASE YVFS-RELATED"/>
    <property type="match status" value="1"/>
</dbReference>
<evidence type="ECO:0000313" key="13">
    <source>
        <dbReference type="EMBL" id="MBM7643063.1"/>
    </source>
</evidence>
<feature type="transmembrane region" description="Helical" evidence="12">
    <location>
        <begin position="1004"/>
        <end position="1028"/>
    </location>
</feature>
<gene>
    <name evidence="13" type="ORF">JOC28_001364</name>
</gene>
<organism evidence="13 14">
    <name type="scientific">Streptococcus loxodontisalivarius</name>
    <dbReference type="NCBI Taxonomy" id="1349415"/>
    <lineage>
        <taxon>Bacteria</taxon>
        <taxon>Bacillati</taxon>
        <taxon>Bacillota</taxon>
        <taxon>Bacilli</taxon>
        <taxon>Lactobacillales</taxon>
        <taxon>Streptococcaceae</taxon>
        <taxon>Streptococcus</taxon>
    </lineage>
</organism>
<keyword evidence="6 12" id="KW-1133">Transmembrane helix</keyword>
<evidence type="ECO:0000256" key="3">
    <source>
        <dbReference type="ARBA" id="ARBA00020819"/>
    </source>
</evidence>
<dbReference type="Gene3D" id="1.10.287.1490">
    <property type="match status" value="1"/>
</dbReference>
<keyword evidence="10" id="KW-0175">Coiled coil</keyword>
<feature type="transmembrane region" description="Helical" evidence="12">
    <location>
        <begin position="958"/>
        <end position="984"/>
    </location>
</feature>
<dbReference type="NCBIfam" id="TIGR03929">
    <property type="entry name" value="T7_esaA_Nterm"/>
    <property type="match status" value="1"/>
</dbReference>
<proteinExistence type="inferred from homology"/>
<evidence type="ECO:0000256" key="9">
    <source>
        <dbReference type="ARBA" id="ARBA00046722"/>
    </source>
</evidence>
<dbReference type="InterPro" id="IPR023838">
    <property type="entry name" value="T7SS_EsaA"/>
</dbReference>
<dbReference type="RefSeq" id="WP_205009937.1">
    <property type="nucleotide sequence ID" value="NZ_JAFBEH010000027.1"/>
</dbReference>
<feature type="transmembrane region" description="Helical" evidence="12">
    <location>
        <begin position="852"/>
        <end position="871"/>
    </location>
</feature>
<evidence type="ECO:0000256" key="7">
    <source>
        <dbReference type="ARBA" id="ARBA00023026"/>
    </source>
</evidence>
<feature type="transmembrane region" description="Helical" evidence="12">
    <location>
        <begin position="12"/>
        <end position="33"/>
    </location>
</feature>
<evidence type="ECO:0000256" key="8">
    <source>
        <dbReference type="ARBA" id="ARBA00023136"/>
    </source>
</evidence>
<comment type="caution">
    <text evidence="13">The sequence shown here is derived from an EMBL/GenBank/DDBJ whole genome shotgun (WGS) entry which is preliminary data.</text>
</comment>
<dbReference type="Gene3D" id="3.40.1710.10">
    <property type="entry name" value="abc type-2 transporter like domain"/>
    <property type="match status" value="1"/>
</dbReference>
<feature type="compositionally biased region" description="Low complexity" evidence="11">
    <location>
        <begin position="474"/>
        <end position="489"/>
    </location>
</feature>
<feature type="coiled-coil region" evidence="10">
    <location>
        <begin position="670"/>
        <end position="697"/>
    </location>
</feature>
<feature type="transmembrane region" description="Helical" evidence="12">
    <location>
        <begin position="926"/>
        <end position="946"/>
    </location>
</feature>
<comment type="subunit">
    <text evidence="9">Homodimer. Interacts with EssB.</text>
</comment>